<evidence type="ECO:0000313" key="3">
    <source>
        <dbReference type="Proteomes" id="UP001457282"/>
    </source>
</evidence>
<comment type="caution">
    <text evidence="2">The sequence shown here is derived from an EMBL/GenBank/DDBJ whole genome shotgun (WGS) entry which is preliminary data.</text>
</comment>
<accession>A0AAW1XQG1</accession>
<feature type="region of interest" description="Disordered" evidence="1">
    <location>
        <begin position="28"/>
        <end position="109"/>
    </location>
</feature>
<sequence>MRSMMSGGCGWRAEVEGGAFVAFIKKRKKRDSSNSGCSAWPCHPERSSGCSWALDSESTQTPKPDLHRLVYRPNSNSDADWIQNPGPKLAATSGDERNKVLHNNAPPPA</sequence>
<evidence type="ECO:0000313" key="2">
    <source>
        <dbReference type="EMBL" id="KAK9938599.1"/>
    </source>
</evidence>
<reference evidence="2 3" key="1">
    <citation type="journal article" date="2023" name="G3 (Bethesda)">
        <title>A chromosome-length genome assembly and annotation of blackberry (Rubus argutus, cv. 'Hillquist').</title>
        <authorList>
            <person name="Bruna T."/>
            <person name="Aryal R."/>
            <person name="Dudchenko O."/>
            <person name="Sargent D.J."/>
            <person name="Mead D."/>
            <person name="Buti M."/>
            <person name="Cavallini A."/>
            <person name="Hytonen T."/>
            <person name="Andres J."/>
            <person name="Pham M."/>
            <person name="Weisz D."/>
            <person name="Mascagni F."/>
            <person name="Usai G."/>
            <person name="Natali L."/>
            <person name="Bassil N."/>
            <person name="Fernandez G.E."/>
            <person name="Lomsadze A."/>
            <person name="Armour M."/>
            <person name="Olukolu B."/>
            <person name="Poorten T."/>
            <person name="Britton C."/>
            <person name="Davik J."/>
            <person name="Ashrafi H."/>
            <person name="Aiden E.L."/>
            <person name="Borodovsky M."/>
            <person name="Worthington M."/>
        </authorList>
    </citation>
    <scope>NUCLEOTIDE SEQUENCE [LARGE SCALE GENOMIC DNA]</scope>
    <source>
        <strain evidence="2">PI 553951</strain>
    </source>
</reference>
<proteinExistence type="predicted"/>
<dbReference type="Proteomes" id="UP001457282">
    <property type="component" value="Unassembled WGS sequence"/>
</dbReference>
<dbReference type="EMBL" id="JBEDUW010000003">
    <property type="protein sequence ID" value="KAK9938599.1"/>
    <property type="molecule type" value="Genomic_DNA"/>
</dbReference>
<organism evidence="2 3">
    <name type="scientific">Rubus argutus</name>
    <name type="common">Southern blackberry</name>
    <dbReference type="NCBI Taxonomy" id="59490"/>
    <lineage>
        <taxon>Eukaryota</taxon>
        <taxon>Viridiplantae</taxon>
        <taxon>Streptophyta</taxon>
        <taxon>Embryophyta</taxon>
        <taxon>Tracheophyta</taxon>
        <taxon>Spermatophyta</taxon>
        <taxon>Magnoliopsida</taxon>
        <taxon>eudicotyledons</taxon>
        <taxon>Gunneridae</taxon>
        <taxon>Pentapetalae</taxon>
        <taxon>rosids</taxon>
        <taxon>fabids</taxon>
        <taxon>Rosales</taxon>
        <taxon>Rosaceae</taxon>
        <taxon>Rosoideae</taxon>
        <taxon>Rosoideae incertae sedis</taxon>
        <taxon>Rubus</taxon>
    </lineage>
</organism>
<dbReference type="AlphaFoldDB" id="A0AAW1XQG1"/>
<protein>
    <submittedName>
        <fullName evidence="2">Uncharacterized protein</fullName>
    </submittedName>
</protein>
<name>A0AAW1XQG1_RUBAR</name>
<gene>
    <name evidence="2" type="ORF">M0R45_015327</name>
</gene>
<keyword evidence="3" id="KW-1185">Reference proteome</keyword>
<evidence type="ECO:0000256" key="1">
    <source>
        <dbReference type="SAM" id="MobiDB-lite"/>
    </source>
</evidence>